<dbReference type="PANTHER" id="PTHR11795">
    <property type="entry name" value="BRANCHED-CHAIN AMINO ACID TRANSPORT SYSTEM PERMEASE PROTEIN LIVH"/>
    <property type="match status" value="1"/>
</dbReference>
<evidence type="ECO:0000256" key="2">
    <source>
        <dbReference type="ARBA" id="ARBA00022448"/>
    </source>
</evidence>
<comment type="caution">
    <text evidence="10">The sequence shown here is derived from an EMBL/GenBank/DDBJ whole genome shotgun (WGS) entry which is preliminary data.</text>
</comment>
<protein>
    <submittedName>
        <fullName evidence="10">Branched-chain amino acid ABC transporter permease</fullName>
    </submittedName>
</protein>
<keyword evidence="2" id="KW-0813">Transport</keyword>
<dbReference type="AlphaFoldDB" id="A0A6B0YNL4"/>
<dbReference type="EMBL" id="VXRG01000039">
    <property type="protein sequence ID" value="MXY92674.1"/>
    <property type="molecule type" value="Genomic_DNA"/>
</dbReference>
<evidence type="ECO:0000256" key="9">
    <source>
        <dbReference type="SAM" id="Phobius"/>
    </source>
</evidence>
<gene>
    <name evidence="10" type="ORF">F4Y42_04405</name>
</gene>
<evidence type="ECO:0000256" key="6">
    <source>
        <dbReference type="ARBA" id="ARBA00022989"/>
    </source>
</evidence>
<keyword evidence="5" id="KW-0029">Amino-acid transport</keyword>
<comment type="similarity">
    <text evidence="8">Belongs to the binding-protein-dependent transport system permease family. LivHM subfamily.</text>
</comment>
<evidence type="ECO:0000313" key="10">
    <source>
        <dbReference type="EMBL" id="MXY92674.1"/>
    </source>
</evidence>
<feature type="transmembrane region" description="Helical" evidence="9">
    <location>
        <begin position="96"/>
        <end position="114"/>
    </location>
</feature>
<name>A0A6B0YNL4_9CHLR</name>
<dbReference type="Pfam" id="PF02653">
    <property type="entry name" value="BPD_transp_2"/>
    <property type="match status" value="1"/>
</dbReference>
<evidence type="ECO:0000256" key="4">
    <source>
        <dbReference type="ARBA" id="ARBA00022692"/>
    </source>
</evidence>
<dbReference type="InterPro" id="IPR052157">
    <property type="entry name" value="BCAA_transport_permease"/>
</dbReference>
<sequence length="296" mass="31536">MDQLLQALVSGLLLGGFYAVMVLGFSVIWGVMGVINLAHGEFLMIGAYMAWGLFRFFGMDPFASLVLILPFMFLVGYLLQIVLINRIVERPHLMTLLVTFGVSIAIANLFKIQFTSDPRNVAVAYNGSVQLAGVTFPIVKTIIFGVALFIMVCLHLFLQRTRLGKSIRAAAQNKTAARIVGVDINRVYAITAGICIALTAAAGAMLSPTQAIFPFMGPPFTLKAVTITALGGLGRIPGALMGGMVLGVTEIFVSTYVPGIGTNLGVATSFILLVLILVVRPQGLMGGLRPIDAEAE</sequence>
<dbReference type="CDD" id="cd06582">
    <property type="entry name" value="TM_PBP1_LivH_like"/>
    <property type="match status" value="1"/>
</dbReference>
<dbReference type="PANTHER" id="PTHR11795:SF445">
    <property type="entry name" value="AMINO ACID ABC TRANSPORTER PERMEASE PROTEIN"/>
    <property type="match status" value="1"/>
</dbReference>
<dbReference type="GO" id="GO:0005886">
    <property type="term" value="C:plasma membrane"/>
    <property type="evidence" value="ECO:0007669"/>
    <property type="project" value="UniProtKB-SubCell"/>
</dbReference>
<feature type="transmembrane region" description="Helical" evidence="9">
    <location>
        <begin position="12"/>
        <end position="35"/>
    </location>
</feature>
<dbReference type="GO" id="GO:0006865">
    <property type="term" value="P:amino acid transport"/>
    <property type="evidence" value="ECO:0007669"/>
    <property type="project" value="UniProtKB-KW"/>
</dbReference>
<accession>A0A6B0YNL4</accession>
<keyword evidence="6 9" id="KW-1133">Transmembrane helix</keyword>
<evidence type="ECO:0000256" key="5">
    <source>
        <dbReference type="ARBA" id="ARBA00022970"/>
    </source>
</evidence>
<feature type="transmembrane region" description="Helical" evidence="9">
    <location>
        <begin position="263"/>
        <end position="279"/>
    </location>
</feature>
<keyword evidence="7 9" id="KW-0472">Membrane</keyword>
<keyword evidence="4 9" id="KW-0812">Transmembrane</keyword>
<evidence type="ECO:0000256" key="8">
    <source>
        <dbReference type="ARBA" id="ARBA00037998"/>
    </source>
</evidence>
<feature type="transmembrane region" description="Helical" evidence="9">
    <location>
        <begin position="187"/>
        <end position="206"/>
    </location>
</feature>
<keyword evidence="3" id="KW-1003">Cell membrane</keyword>
<comment type="subcellular location">
    <subcellularLocation>
        <location evidence="1">Cell membrane</location>
        <topology evidence="1">Multi-pass membrane protein</topology>
    </subcellularLocation>
</comment>
<evidence type="ECO:0000256" key="7">
    <source>
        <dbReference type="ARBA" id="ARBA00023136"/>
    </source>
</evidence>
<feature type="transmembrane region" description="Helical" evidence="9">
    <location>
        <begin position="134"/>
        <end position="158"/>
    </location>
</feature>
<evidence type="ECO:0000256" key="3">
    <source>
        <dbReference type="ARBA" id="ARBA00022475"/>
    </source>
</evidence>
<dbReference type="GO" id="GO:0022857">
    <property type="term" value="F:transmembrane transporter activity"/>
    <property type="evidence" value="ECO:0007669"/>
    <property type="project" value="InterPro"/>
</dbReference>
<reference evidence="10" key="1">
    <citation type="submission" date="2019-09" db="EMBL/GenBank/DDBJ databases">
        <title>Characterisation of the sponge microbiome using genome-centric metagenomics.</title>
        <authorList>
            <person name="Engelberts J.P."/>
            <person name="Robbins S.J."/>
            <person name="De Goeij J.M."/>
            <person name="Aranda M."/>
            <person name="Bell S.C."/>
            <person name="Webster N.S."/>
        </authorList>
    </citation>
    <scope>NUCLEOTIDE SEQUENCE</scope>
    <source>
        <strain evidence="10">SB0664_bin_27</strain>
    </source>
</reference>
<evidence type="ECO:0000256" key="1">
    <source>
        <dbReference type="ARBA" id="ARBA00004651"/>
    </source>
</evidence>
<feature type="transmembrane region" description="Helical" evidence="9">
    <location>
        <begin position="65"/>
        <end position="84"/>
    </location>
</feature>
<proteinExistence type="inferred from homology"/>
<dbReference type="InterPro" id="IPR001851">
    <property type="entry name" value="ABC_transp_permease"/>
</dbReference>
<organism evidence="10">
    <name type="scientific">Caldilineaceae bacterium SB0664_bin_27</name>
    <dbReference type="NCBI Taxonomy" id="2605260"/>
    <lineage>
        <taxon>Bacteria</taxon>
        <taxon>Bacillati</taxon>
        <taxon>Chloroflexota</taxon>
        <taxon>Caldilineae</taxon>
        <taxon>Caldilineales</taxon>
        <taxon>Caldilineaceae</taxon>
    </lineage>
</organism>